<name>A0A5C7AP15_9FLAO</name>
<dbReference type="PROSITE" id="PS50801">
    <property type="entry name" value="STAS"/>
    <property type="match status" value="1"/>
</dbReference>
<evidence type="ECO:0000313" key="2">
    <source>
        <dbReference type="EMBL" id="TXE09704.1"/>
    </source>
</evidence>
<dbReference type="EMBL" id="VOSC01000025">
    <property type="protein sequence ID" value="TXE09704.1"/>
    <property type="molecule type" value="Genomic_DNA"/>
</dbReference>
<sequence length="92" mass="10135">MSLIINTAKNNYQLIGELTKTNAKDLEKVLNKGLKKFNKVVINIEEVSAIDRHGVNIITKVHQAALNSNKSIAIIGYGCKDLYNHINTNTAA</sequence>
<evidence type="ECO:0000313" key="3">
    <source>
        <dbReference type="Proteomes" id="UP000321790"/>
    </source>
</evidence>
<dbReference type="Proteomes" id="UP000321790">
    <property type="component" value="Unassembled WGS sequence"/>
</dbReference>
<dbReference type="AlphaFoldDB" id="A0A5C7AP15"/>
<organism evidence="2 3">
    <name type="scientific">Seonamhaeicola algicola</name>
    <dbReference type="NCBI Taxonomy" id="1719036"/>
    <lineage>
        <taxon>Bacteria</taxon>
        <taxon>Pseudomonadati</taxon>
        <taxon>Bacteroidota</taxon>
        <taxon>Flavobacteriia</taxon>
        <taxon>Flavobacteriales</taxon>
        <taxon>Flavobacteriaceae</taxon>
    </lineage>
</organism>
<comment type="caution">
    <text evidence="2">The sequence shown here is derived from an EMBL/GenBank/DDBJ whole genome shotgun (WGS) entry which is preliminary data.</text>
</comment>
<keyword evidence="3" id="KW-1185">Reference proteome</keyword>
<evidence type="ECO:0000259" key="1">
    <source>
        <dbReference type="PROSITE" id="PS50801"/>
    </source>
</evidence>
<gene>
    <name evidence="2" type="ORF">FUA26_09450</name>
</gene>
<feature type="domain" description="STAS" evidence="1">
    <location>
        <begin position="12"/>
        <end position="76"/>
    </location>
</feature>
<dbReference type="InterPro" id="IPR002645">
    <property type="entry name" value="STAS_dom"/>
</dbReference>
<dbReference type="RefSeq" id="WP_147134957.1">
    <property type="nucleotide sequence ID" value="NZ_VOSC01000025.1"/>
</dbReference>
<dbReference type="Pfam" id="PF01740">
    <property type="entry name" value="STAS"/>
    <property type="match status" value="1"/>
</dbReference>
<protein>
    <recommendedName>
        <fullName evidence="1">STAS domain-containing protein</fullName>
    </recommendedName>
</protein>
<dbReference type="Gene3D" id="3.30.750.24">
    <property type="entry name" value="STAS domain"/>
    <property type="match status" value="1"/>
</dbReference>
<accession>A0A5C7AP15</accession>
<dbReference type="SUPFAM" id="SSF52091">
    <property type="entry name" value="SpoIIaa-like"/>
    <property type="match status" value="1"/>
</dbReference>
<dbReference type="OrthoDB" id="1163458at2"/>
<proteinExistence type="predicted"/>
<reference evidence="3" key="1">
    <citation type="submission" date="2019-08" db="EMBL/GenBank/DDBJ databases">
        <title>Seonamhaeicola sediminis sp. nov., isolated from marine sediment.</title>
        <authorList>
            <person name="Cao W.R."/>
        </authorList>
    </citation>
    <scope>NUCLEOTIDE SEQUENCE [LARGE SCALE GENOMIC DNA]</scope>
    <source>
        <strain evidence="3">Gy8</strain>
    </source>
</reference>
<dbReference type="InterPro" id="IPR036513">
    <property type="entry name" value="STAS_dom_sf"/>
</dbReference>